<dbReference type="InterPro" id="IPR000651">
    <property type="entry name" value="Ras-like_Gua-exchang_fac_N"/>
</dbReference>
<dbReference type="GO" id="GO:0007265">
    <property type="term" value="P:Ras protein signal transduction"/>
    <property type="evidence" value="ECO:0007669"/>
    <property type="project" value="TreeGrafter"/>
</dbReference>
<keyword evidence="10" id="KW-1185">Reference proteome</keyword>
<dbReference type="PROSITE" id="PS50212">
    <property type="entry name" value="RASGEF_NTER"/>
    <property type="match status" value="1"/>
</dbReference>
<evidence type="ECO:0000256" key="3">
    <source>
        <dbReference type="PROSITE-ProRule" id="PRU00168"/>
    </source>
</evidence>
<dbReference type="PANTHER" id="PTHR23113:SF354">
    <property type="entry name" value="BUD SITE SELECTION PROTEIN 5"/>
    <property type="match status" value="1"/>
</dbReference>
<dbReference type="GO" id="GO:0005886">
    <property type="term" value="C:plasma membrane"/>
    <property type="evidence" value="ECO:0007669"/>
    <property type="project" value="TreeGrafter"/>
</dbReference>
<dbReference type="EMBL" id="JAVRRJ010000001">
    <property type="protein sequence ID" value="KAK5090423.1"/>
    <property type="molecule type" value="Genomic_DNA"/>
</dbReference>
<protein>
    <submittedName>
        <fullName evidence="9">Ras guanine nucleotide exchange factor bud5</fullName>
    </submittedName>
</protein>
<evidence type="ECO:0000259" key="6">
    <source>
        <dbReference type="PROSITE" id="PS50002"/>
    </source>
</evidence>
<gene>
    <name evidence="9" type="primary">BUD5</name>
    <name evidence="9" type="ORF">LTR05_000595</name>
</gene>
<dbReference type="InterPro" id="IPR001452">
    <property type="entry name" value="SH3_domain"/>
</dbReference>
<dbReference type="SMART" id="SM00147">
    <property type="entry name" value="RasGEF"/>
    <property type="match status" value="1"/>
</dbReference>
<dbReference type="InterPro" id="IPR008937">
    <property type="entry name" value="Ras-like_GEF"/>
</dbReference>
<organism evidence="9 10">
    <name type="scientific">Lithohypha guttulata</name>
    <dbReference type="NCBI Taxonomy" id="1690604"/>
    <lineage>
        <taxon>Eukaryota</taxon>
        <taxon>Fungi</taxon>
        <taxon>Dikarya</taxon>
        <taxon>Ascomycota</taxon>
        <taxon>Pezizomycotina</taxon>
        <taxon>Eurotiomycetes</taxon>
        <taxon>Chaetothyriomycetidae</taxon>
        <taxon>Chaetothyriales</taxon>
        <taxon>Trichomeriaceae</taxon>
        <taxon>Lithohypha</taxon>
    </lineage>
</organism>
<dbReference type="CDD" id="cd06224">
    <property type="entry name" value="REM"/>
    <property type="match status" value="1"/>
</dbReference>
<dbReference type="SUPFAM" id="SSF48366">
    <property type="entry name" value="Ras GEF"/>
    <property type="match status" value="1"/>
</dbReference>
<dbReference type="InterPro" id="IPR036964">
    <property type="entry name" value="RASGEF_cat_dom_sf"/>
</dbReference>
<feature type="domain" description="SH3" evidence="6">
    <location>
        <begin position="56"/>
        <end position="122"/>
    </location>
</feature>
<feature type="domain" description="N-terminal Ras-GEF" evidence="8">
    <location>
        <begin position="634"/>
        <end position="754"/>
    </location>
</feature>
<evidence type="ECO:0000256" key="4">
    <source>
        <dbReference type="PROSITE-ProRule" id="PRU00192"/>
    </source>
</evidence>
<dbReference type="SMART" id="SM00229">
    <property type="entry name" value="RasGEFN"/>
    <property type="match status" value="1"/>
</dbReference>
<evidence type="ECO:0000259" key="8">
    <source>
        <dbReference type="PROSITE" id="PS50212"/>
    </source>
</evidence>
<evidence type="ECO:0000313" key="9">
    <source>
        <dbReference type="EMBL" id="KAK5090423.1"/>
    </source>
</evidence>
<dbReference type="SMART" id="SM00326">
    <property type="entry name" value="SH3"/>
    <property type="match status" value="1"/>
</dbReference>
<dbReference type="SUPFAM" id="SSF50044">
    <property type="entry name" value="SH3-domain"/>
    <property type="match status" value="1"/>
</dbReference>
<dbReference type="Pfam" id="PF00617">
    <property type="entry name" value="RasGEF"/>
    <property type="match status" value="1"/>
</dbReference>
<feature type="region of interest" description="Disordered" evidence="5">
    <location>
        <begin position="284"/>
        <end position="316"/>
    </location>
</feature>
<dbReference type="InterPro" id="IPR023578">
    <property type="entry name" value="Ras_GEF_dom_sf"/>
</dbReference>
<evidence type="ECO:0000256" key="5">
    <source>
        <dbReference type="SAM" id="MobiDB-lite"/>
    </source>
</evidence>
<feature type="region of interest" description="Disordered" evidence="5">
    <location>
        <begin position="34"/>
        <end position="55"/>
    </location>
</feature>
<feature type="region of interest" description="Disordered" evidence="5">
    <location>
        <begin position="575"/>
        <end position="618"/>
    </location>
</feature>
<evidence type="ECO:0000256" key="2">
    <source>
        <dbReference type="ARBA" id="ARBA00022658"/>
    </source>
</evidence>
<accession>A0AAN7YJI3</accession>
<evidence type="ECO:0000259" key="7">
    <source>
        <dbReference type="PROSITE" id="PS50009"/>
    </source>
</evidence>
<reference evidence="9 10" key="1">
    <citation type="submission" date="2023-08" db="EMBL/GenBank/DDBJ databases">
        <title>Black Yeasts Isolated from many extreme environments.</title>
        <authorList>
            <person name="Coleine C."/>
            <person name="Stajich J.E."/>
            <person name="Selbmann L."/>
        </authorList>
    </citation>
    <scope>NUCLEOTIDE SEQUENCE [LARGE SCALE GENOMIC DNA]</scope>
    <source>
        <strain evidence="9 10">CCFEE 5910</strain>
    </source>
</reference>
<proteinExistence type="predicted"/>
<dbReference type="Proteomes" id="UP001309876">
    <property type="component" value="Unassembled WGS sequence"/>
</dbReference>
<evidence type="ECO:0000313" key="10">
    <source>
        <dbReference type="Proteomes" id="UP001309876"/>
    </source>
</evidence>
<feature type="domain" description="Ras-GEF" evidence="7">
    <location>
        <begin position="814"/>
        <end position="1057"/>
    </location>
</feature>
<sequence length="1104" mass="123117">MQEGGYNSVHVAPLNIRKSQKDLSESIQLAAKVDSGLHHDKELPDAPEEPYSPRPKFQNFLRASYPFQPQDQFSSTSVTIPLTSGDIVLVHSIHTNGWADGTLLETGARGWLPTNYCEPYDYATMRPLLKALTEFWDIIRSDNADVPELHRTHDYMRGMVAGVRFLLEKSDCLTRDAVLVKEYDSIRRTRKGLLADLSLLVKASKSAQLTGLNPESPDFDEKVSDDLLLKAFQVVTRAVTFFDIWSEDVAFTRSPRFTSRSPQALSPIIPTTARASIVRPASKRSSLYGSQRPSNCPSMNYSRTRPASISRPSTVTHRMSYTSRNLHIRQGNMASEQLSDTYDAFLGVLASFLGSHMQSRSSSELLLTTQQAVKSCRKLLEVVEIILEHDSLNSDDLQQAKDVMYDRITTLVHAAREVFRPLHTEDDDMIYLPGEGARLVNAATACVSGAGRCVAKARVLLEDIGDFELELRVNTSDVASISNADSLSPTESLLAPCSLARGTQLSLEGNSSSRLSVLKDLGPSNECGESSACTQLAESPISPTSDSFAHVYHADAAHAQQEQSLARTMLHKSESTLVSSPRYSGPSFISETSTRATSPDAHVKNSPKQVDDDHDDDDDALLEHHYAHELVVSSEGRLIGGSLNAIIERLTSHEATPNSGFVTMVYLTFRLFANPLEFAQALVARFEYIEACPKISHPVRLRVSNVFKGWLESHWRHDCDEPTIPYITSFFEEKVTQLLPSAGSRLLDLVHVVRTTHAPAVPRILSAMGKTNTVGSSKIDPDQPAPPSILSKSQLNALKMWKMGASTLSILEFDPMELARQITIKTSTIFCSVLPEELLGCEFTKPSSSLAVNLRAMAQLSTDLNNLVVESILQLEDTKKRAMLLKQWIKVTSKCLELHNYETFMTINASLNTTAILRLKKTWELVGQKTKSMHDYHTEICSHEKNYACLRRRFESAALPCLPYVGIYRTDLIFTDQGNPAMRELQTGNGTISVINLGKHARTAEIISDLQRFQIPYKLTSVDELQTWLQDECVRVRAAGDRNVHNQYRRSLILEPKFDSYTQQQPTKIKAFASMTSLTGKDRFDFLTWTHNNSKERVNNLDTL</sequence>
<feature type="compositionally biased region" description="Basic and acidic residues" evidence="5">
    <location>
        <begin position="35"/>
        <end position="44"/>
    </location>
</feature>
<dbReference type="PROSITE" id="PS50002">
    <property type="entry name" value="SH3"/>
    <property type="match status" value="1"/>
</dbReference>
<dbReference type="Gene3D" id="2.30.30.40">
    <property type="entry name" value="SH3 Domains"/>
    <property type="match status" value="1"/>
</dbReference>
<dbReference type="AlphaFoldDB" id="A0AAN7YJI3"/>
<dbReference type="PANTHER" id="PTHR23113">
    <property type="entry name" value="GUANINE NUCLEOTIDE EXCHANGE FACTOR"/>
    <property type="match status" value="1"/>
</dbReference>
<dbReference type="Pfam" id="PF00618">
    <property type="entry name" value="RasGEF_N"/>
    <property type="match status" value="1"/>
</dbReference>
<dbReference type="Gene3D" id="1.10.840.10">
    <property type="entry name" value="Ras guanine-nucleotide exchange factors catalytic domain"/>
    <property type="match status" value="1"/>
</dbReference>
<keyword evidence="1 4" id="KW-0728">SH3 domain</keyword>
<dbReference type="InterPro" id="IPR036028">
    <property type="entry name" value="SH3-like_dom_sf"/>
</dbReference>
<dbReference type="GO" id="GO:0005085">
    <property type="term" value="F:guanyl-nucleotide exchange factor activity"/>
    <property type="evidence" value="ECO:0007669"/>
    <property type="project" value="UniProtKB-KW"/>
</dbReference>
<keyword evidence="2 3" id="KW-0344">Guanine-nucleotide releasing factor</keyword>
<feature type="compositionally biased region" description="Polar residues" evidence="5">
    <location>
        <begin position="575"/>
        <end position="597"/>
    </location>
</feature>
<comment type="caution">
    <text evidence="9">The sequence shown here is derived from an EMBL/GenBank/DDBJ whole genome shotgun (WGS) entry which is preliminary data.</text>
</comment>
<evidence type="ECO:0000256" key="1">
    <source>
        <dbReference type="ARBA" id="ARBA00022443"/>
    </source>
</evidence>
<dbReference type="InterPro" id="IPR001895">
    <property type="entry name" value="RASGEF_cat_dom"/>
</dbReference>
<name>A0AAN7YJI3_9EURO</name>
<dbReference type="PROSITE" id="PS50009">
    <property type="entry name" value="RASGEF_CAT"/>
    <property type="match status" value="1"/>
</dbReference>
<dbReference type="Gene3D" id="1.20.870.10">
    <property type="entry name" value="Son of sevenless (SoS) protein Chain: S domain 1"/>
    <property type="match status" value="1"/>
</dbReference>